<evidence type="ECO:0000256" key="7">
    <source>
        <dbReference type="SAM" id="Phobius"/>
    </source>
</evidence>
<feature type="transmembrane region" description="Helical" evidence="7">
    <location>
        <begin position="306"/>
        <end position="329"/>
    </location>
</feature>
<feature type="transmembrane region" description="Helical" evidence="7">
    <location>
        <begin position="12"/>
        <end position="34"/>
    </location>
</feature>
<dbReference type="InterPro" id="IPR011701">
    <property type="entry name" value="MFS"/>
</dbReference>
<feature type="transmembrane region" description="Helical" evidence="7">
    <location>
        <begin position="136"/>
        <end position="158"/>
    </location>
</feature>
<dbReference type="InterPro" id="IPR020846">
    <property type="entry name" value="MFS_dom"/>
</dbReference>
<keyword evidence="5 7" id="KW-1133">Transmembrane helix</keyword>
<feature type="transmembrane region" description="Helical" evidence="7">
    <location>
        <begin position="341"/>
        <end position="363"/>
    </location>
</feature>
<feature type="transmembrane region" description="Helical" evidence="7">
    <location>
        <begin position="46"/>
        <end position="65"/>
    </location>
</feature>
<evidence type="ECO:0000256" key="4">
    <source>
        <dbReference type="ARBA" id="ARBA00022692"/>
    </source>
</evidence>
<evidence type="ECO:0000259" key="8">
    <source>
        <dbReference type="PROSITE" id="PS50850"/>
    </source>
</evidence>
<feature type="transmembrane region" description="Helical" evidence="7">
    <location>
        <begin position="164"/>
        <end position="183"/>
    </location>
</feature>
<feature type="transmembrane region" description="Helical" evidence="7">
    <location>
        <begin position="283"/>
        <end position="300"/>
    </location>
</feature>
<comment type="subcellular location">
    <subcellularLocation>
        <location evidence="1">Cell membrane</location>
        <topology evidence="1">Multi-pass membrane protein</topology>
    </subcellularLocation>
</comment>
<comment type="similarity">
    <text evidence="2">Belongs to the major facilitator superfamily. TCR/Tet family.</text>
</comment>
<feature type="transmembrane region" description="Helical" evidence="7">
    <location>
        <begin position="252"/>
        <end position="271"/>
    </location>
</feature>
<dbReference type="PANTHER" id="PTHR23504">
    <property type="entry name" value="MAJOR FACILITATOR SUPERFAMILY DOMAIN-CONTAINING PROTEIN 10"/>
    <property type="match status" value="1"/>
</dbReference>
<proteinExistence type="inferred from homology"/>
<dbReference type="Proteomes" id="UP001240171">
    <property type="component" value="Unassembled WGS sequence"/>
</dbReference>
<feature type="transmembrane region" description="Helical" evidence="7">
    <location>
        <begin position="102"/>
        <end position="124"/>
    </location>
</feature>
<dbReference type="PROSITE" id="PS00216">
    <property type="entry name" value="SUGAR_TRANSPORT_1"/>
    <property type="match status" value="1"/>
</dbReference>
<keyword evidence="4 7" id="KW-0812">Transmembrane</keyword>
<organism evidence="9 10">
    <name type="scientific">Paenibacillus lacisoli</name>
    <dbReference type="NCBI Taxonomy" id="3064525"/>
    <lineage>
        <taxon>Bacteria</taxon>
        <taxon>Bacillati</taxon>
        <taxon>Bacillota</taxon>
        <taxon>Bacilli</taxon>
        <taxon>Bacillales</taxon>
        <taxon>Paenibacillaceae</taxon>
        <taxon>Paenibacillus</taxon>
    </lineage>
</organism>
<dbReference type="PRINTS" id="PR01035">
    <property type="entry name" value="TCRTETA"/>
</dbReference>
<evidence type="ECO:0000313" key="10">
    <source>
        <dbReference type="Proteomes" id="UP001240171"/>
    </source>
</evidence>
<dbReference type="SUPFAM" id="SSF103473">
    <property type="entry name" value="MFS general substrate transporter"/>
    <property type="match status" value="1"/>
</dbReference>
<dbReference type="EMBL" id="JAUQTB010000011">
    <property type="protein sequence ID" value="MDO7907950.1"/>
    <property type="molecule type" value="Genomic_DNA"/>
</dbReference>
<dbReference type="PANTHER" id="PTHR23504:SF115">
    <property type="entry name" value="MULTIDRUG RESISTANCE PROTEIN 2"/>
    <property type="match status" value="1"/>
</dbReference>
<dbReference type="Gene3D" id="1.20.1250.20">
    <property type="entry name" value="MFS general substrate transporter like domains"/>
    <property type="match status" value="1"/>
</dbReference>
<feature type="transmembrane region" description="Helical" evidence="7">
    <location>
        <begin position="216"/>
        <end position="240"/>
    </location>
</feature>
<evidence type="ECO:0000256" key="3">
    <source>
        <dbReference type="ARBA" id="ARBA00022448"/>
    </source>
</evidence>
<feature type="transmembrane region" description="Helical" evidence="7">
    <location>
        <begin position="77"/>
        <end position="96"/>
    </location>
</feature>
<feature type="transmembrane region" description="Helical" evidence="7">
    <location>
        <begin position="369"/>
        <end position="386"/>
    </location>
</feature>
<sequence>MKRLTGSARFPLFILMLNLFIALLGQGMVIPILPDYLKQFNAAGTAAGYLVAAFGAAQFLFSPIGGQLSDRWGRKKLMMSGLFLTVLSDLMFAVSTTLPLLYIARFIGGIGLGLMVPANMAYVADITTPDTRAKGMGYLGAAMNLGMVLGPGLGGLIAELGIRVPYYFASGLGFAAVLLTFLMPETLQRGQHPAADQRRGRKPLLKKLTHSFRLPYVRYLLLVLVMTFGLVNYETVYALFVQQKYGFKAAQISIIITVGALIGIMIQLWLLDRIIKRIGETRLIRLSLVLTAAALLLMLIKVNFIYLLSVSALFFAFNAFLRPTVSSLIANASGDRQGYAAGLNTTYTSLGSILGPLLAGNLFDKQIHLPYILGAVILLSALTLTWNTSHSDQERMTAHER</sequence>
<gene>
    <name evidence="9" type="ORF">Q5741_16175</name>
</gene>
<keyword evidence="6 7" id="KW-0472">Membrane</keyword>
<dbReference type="InterPro" id="IPR005829">
    <property type="entry name" value="Sugar_transporter_CS"/>
</dbReference>
<accession>A0ABT9CFA0</accession>
<evidence type="ECO:0000256" key="5">
    <source>
        <dbReference type="ARBA" id="ARBA00022989"/>
    </source>
</evidence>
<dbReference type="InterPro" id="IPR036259">
    <property type="entry name" value="MFS_trans_sf"/>
</dbReference>
<dbReference type="CDD" id="cd17325">
    <property type="entry name" value="MFS_MdtG_SLC18_like"/>
    <property type="match status" value="1"/>
</dbReference>
<dbReference type="Pfam" id="PF07690">
    <property type="entry name" value="MFS_1"/>
    <property type="match status" value="1"/>
</dbReference>
<dbReference type="PROSITE" id="PS50850">
    <property type="entry name" value="MFS"/>
    <property type="match status" value="1"/>
</dbReference>
<dbReference type="RefSeq" id="WP_305025171.1">
    <property type="nucleotide sequence ID" value="NZ_JAUQTB010000011.1"/>
</dbReference>
<name>A0ABT9CFA0_9BACL</name>
<evidence type="ECO:0000313" key="9">
    <source>
        <dbReference type="EMBL" id="MDO7907950.1"/>
    </source>
</evidence>
<comment type="caution">
    <text evidence="9">The sequence shown here is derived from an EMBL/GenBank/DDBJ whole genome shotgun (WGS) entry which is preliminary data.</text>
</comment>
<keyword evidence="3" id="KW-0813">Transport</keyword>
<feature type="domain" description="Major facilitator superfamily (MFS) profile" evidence="8">
    <location>
        <begin position="11"/>
        <end position="392"/>
    </location>
</feature>
<reference evidence="9 10" key="1">
    <citation type="submission" date="2023-07" db="EMBL/GenBank/DDBJ databases">
        <title>Paenibacillus sp. JX-17 nov. isolated from soil.</title>
        <authorList>
            <person name="Wan Y."/>
            <person name="Liu B."/>
        </authorList>
    </citation>
    <scope>NUCLEOTIDE SEQUENCE [LARGE SCALE GENOMIC DNA]</scope>
    <source>
        <strain evidence="9 10">JX-17</strain>
    </source>
</reference>
<evidence type="ECO:0000256" key="6">
    <source>
        <dbReference type="ARBA" id="ARBA00023136"/>
    </source>
</evidence>
<dbReference type="InterPro" id="IPR001958">
    <property type="entry name" value="Tet-R_TetA/multi-R_MdtG-like"/>
</dbReference>
<evidence type="ECO:0000256" key="2">
    <source>
        <dbReference type="ARBA" id="ARBA00007520"/>
    </source>
</evidence>
<protein>
    <submittedName>
        <fullName evidence="9">MFS transporter</fullName>
    </submittedName>
</protein>
<evidence type="ECO:0000256" key="1">
    <source>
        <dbReference type="ARBA" id="ARBA00004651"/>
    </source>
</evidence>
<keyword evidence="10" id="KW-1185">Reference proteome</keyword>